<dbReference type="Pfam" id="PF02321">
    <property type="entry name" value="OEP"/>
    <property type="match status" value="1"/>
</dbReference>
<dbReference type="Proteomes" id="UP001359886">
    <property type="component" value="Unassembled WGS sequence"/>
</dbReference>
<comment type="caution">
    <text evidence="4">The sequence shown here is derived from an EMBL/GenBank/DDBJ whole genome shotgun (WGS) entry which is preliminary data.</text>
</comment>
<feature type="coiled-coil region" evidence="2">
    <location>
        <begin position="185"/>
        <end position="212"/>
    </location>
</feature>
<dbReference type="Gene3D" id="1.20.1600.10">
    <property type="entry name" value="Outer membrane efflux proteins (OEP)"/>
    <property type="match status" value="1"/>
</dbReference>
<dbReference type="GO" id="GO:0015562">
    <property type="term" value="F:efflux transmembrane transporter activity"/>
    <property type="evidence" value="ECO:0007669"/>
    <property type="project" value="InterPro"/>
</dbReference>
<dbReference type="PANTHER" id="PTHR30203">
    <property type="entry name" value="OUTER MEMBRANE CATION EFFLUX PROTEIN"/>
    <property type="match status" value="1"/>
</dbReference>
<comment type="similarity">
    <text evidence="1">Belongs to the outer membrane factor (OMF) (TC 1.B.17) family.</text>
</comment>
<dbReference type="SUPFAM" id="SSF56954">
    <property type="entry name" value="Outer membrane efflux proteins (OEP)"/>
    <property type="match status" value="1"/>
</dbReference>
<evidence type="ECO:0000313" key="4">
    <source>
        <dbReference type="EMBL" id="MEJ8566588.1"/>
    </source>
</evidence>
<keyword evidence="5" id="KW-1185">Reference proteome</keyword>
<organism evidence="4 5">
    <name type="scientific">Elongatibacter sediminis</name>
    <dbReference type="NCBI Taxonomy" id="3119006"/>
    <lineage>
        <taxon>Bacteria</taxon>
        <taxon>Pseudomonadati</taxon>
        <taxon>Pseudomonadota</taxon>
        <taxon>Gammaproteobacteria</taxon>
        <taxon>Chromatiales</taxon>
        <taxon>Wenzhouxiangellaceae</taxon>
        <taxon>Elongatibacter</taxon>
    </lineage>
</organism>
<feature type="signal peptide" evidence="3">
    <location>
        <begin position="1"/>
        <end position="32"/>
    </location>
</feature>
<keyword evidence="2" id="KW-0175">Coiled coil</keyword>
<feature type="chain" id="PRO_5043835835" evidence="3">
    <location>
        <begin position="33"/>
        <end position="426"/>
    </location>
</feature>
<name>A0AAW9R9Y6_9GAMM</name>
<dbReference type="InterPro" id="IPR010131">
    <property type="entry name" value="MdtP/NodT-like"/>
</dbReference>
<dbReference type="AlphaFoldDB" id="A0AAW9R9Y6"/>
<sequence length="426" mass="47050">MFLNSMVRVRPACVSAWFALILSLSLGSAAQAELTLEHAESLALSADPAAQRFDSESQALQALAIAAGELPDPMARLGFMSLPVDSFNLGQEAMTQVVAGVVQRFPRGDTRSLEQRRLRERASGQDHAAADQRLLTVLSVRERYLEVVLQQRLQTLTGTARSVFAGLADITRDYYATGRAQQQDVLQASVELARIEERALQYEQREHEARAELAAFVGPAAHDELTSAWPILPEVPAAGELKAALAEHPRLLALQQQVLAAETGVDLADERYRPEFAVDVSYGLRSGSDPQGVSRPDLFSAMVVMDLPFFHEKRQDQVKAARLAESSATAYRRDDTWRKLRADLERSLAALKTVEQRRELFESVLLPQAEFSAEASFEAYQSAVGDLTGLLRARIAEYELGLDHARVQAEVLRLRARLLYLGGETP</sequence>
<protein>
    <submittedName>
        <fullName evidence="4">TolC family protein</fullName>
    </submittedName>
</protein>
<evidence type="ECO:0000313" key="5">
    <source>
        <dbReference type="Proteomes" id="UP001359886"/>
    </source>
</evidence>
<gene>
    <name evidence="4" type="ORF">V3330_03020</name>
</gene>
<dbReference type="EMBL" id="JAZHOG010000002">
    <property type="protein sequence ID" value="MEJ8566588.1"/>
    <property type="molecule type" value="Genomic_DNA"/>
</dbReference>
<evidence type="ECO:0000256" key="3">
    <source>
        <dbReference type="SAM" id="SignalP"/>
    </source>
</evidence>
<dbReference type="RefSeq" id="WP_354693912.1">
    <property type="nucleotide sequence ID" value="NZ_JAZHOG010000002.1"/>
</dbReference>
<evidence type="ECO:0000256" key="1">
    <source>
        <dbReference type="ARBA" id="ARBA00007613"/>
    </source>
</evidence>
<proteinExistence type="inferred from homology"/>
<dbReference type="InterPro" id="IPR003423">
    <property type="entry name" value="OMP_efflux"/>
</dbReference>
<accession>A0AAW9R9Y6</accession>
<dbReference type="PANTHER" id="PTHR30203:SF24">
    <property type="entry name" value="BLR4935 PROTEIN"/>
    <property type="match status" value="1"/>
</dbReference>
<keyword evidence="3" id="KW-0732">Signal</keyword>
<reference evidence="4 5" key="1">
    <citation type="submission" date="2024-02" db="EMBL/GenBank/DDBJ databases">
        <title>A novel Wenzhouxiangellaceae bacterium, isolated from coastal sediments.</title>
        <authorList>
            <person name="Du Z.-J."/>
            <person name="Ye Y.-Q."/>
            <person name="Zhang X.-Y."/>
        </authorList>
    </citation>
    <scope>NUCLEOTIDE SEQUENCE [LARGE SCALE GENOMIC DNA]</scope>
    <source>
        <strain evidence="4 5">CH-27</strain>
    </source>
</reference>
<evidence type="ECO:0000256" key="2">
    <source>
        <dbReference type="SAM" id="Coils"/>
    </source>
</evidence>